<dbReference type="InterPro" id="IPR015946">
    <property type="entry name" value="KH_dom-like_a/b"/>
</dbReference>
<dbReference type="GO" id="GO:0005634">
    <property type="term" value="C:nucleus"/>
    <property type="evidence" value="ECO:0007669"/>
    <property type="project" value="TreeGrafter"/>
</dbReference>
<dbReference type="GO" id="GO:0003723">
    <property type="term" value="F:RNA binding"/>
    <property type="evidence" value="ECO:0007669"/>
    <property type="project" value="UniProtKB-KW"/>
</dbReference>
<dbReference type="SUPFAM" id="SSF54814">
    <property type="entry name" value="Prokaryotic type KH domain (KH-domain type II)"/>
    <property type="match status" value="1"/>
</dbReference>
<dbReference type="GO" id="GO:0005743">
    <property type="term" value="C:mitochondrial inner membrane"/>
    <property type="evidence" value="ECO:0007669"/>
    <property type="project" value="UniProtKB-SubCell"/>
</dbReference>
<dbReference type="FunFam" id="3.30.300.20:FF:000006">
    <property type="entry name" value="40S ribosomal protein S3"/>
    <property type="match status" value="1"/>
</dbReference>
<dbReference type="PANTHER" id="PTHR11760">
    <property type="entry name" value="30S/40S RIBOSOMAL PROTEIN S3"/>
    <property type="match status" value="1"/>
</dbReference>
<sequence length="109" mass="12176">MAVSISNLDGVLKVELNKCLTRVLAKDDYSRVEFRFTPTRTEIIILASRTHNVLGERGWRIQELTAVLQKRFGFPEGSEGLLWCAAGHHGEWGQGLLGRNARATPRTEG</sequence>
<keyword evidence="5" id="KW-0687">Ribonucleoprotein</keyword>
<evidence type="ECO:0000256" key="3">
    <source>
        <dbReference type="ARBA" id="ARBA00022884"/>
    </source>
</evidence>
<evidence type="ECO:0000256" key="2">
    <source>
        <dbReference type="ARBA" id="ARBA00010761"/>
    </source>
</evidence>
<evidence type="ECO:0000259" key="6">
    <source>
        <dbReference type="Pfam" id="PF07650"/>
    </source>
</evidence>
<feature type="domain" description="KH type-2" evidence="6">
    <location>
        <begin position="15"/>
        <end position="73"/>
    </location>
</feature>
<dbReference type="Gene3D" id="3.30.300.20">
    <property type="match status" value="1"/>
</dbReference>
<dbReference type="GeneTree" id="ENSGT00390000008610"/>
<dbReference type="PANTHER" id="PTHR11760:SF32">
    <property type="entry name" value="SMALL RIBOSOMAL SUBUNIT PROTEIN US3"/>
    <property type="match status" value="1"/>
</dbReference>
<evidence type="ECO:0000256" key="5">
    <source>
        <dbReference type="ARBA" id="ARBA00023274"/>
    </source>
</evidence>
<dbReference type="AlphaFoldDB" id="A0A8C0CYK2"/>
<dbReference type="CDD" id="cd02413">
    <property type="entry name" value="KH-II_40S_S3"/>
    <property type="match status" value="1"/>
</dbReference>
<evidence type="ECO:0000313" key="7">
    <source>
        <dbReference type="Ensembl" id="ENSBMSP00010013447.1"/>
    </source>
</evidence>
<comment type="subcellular location">
    <subcellularLocation>
        <location evidence="1">Mitochondrion inner membrane</location>
        <topology evidence="1">Peripheral membrane protein</topology>
    </subcellularLocation>
</comment>
<name>A0A8C0CYK2_BALMU</name>
<dbReference type="GO" id="GO:0022627">
    <property type="term" value="C:cytosolic small ribosomal subunit"/>
    <property type="evidence" value="ECO:0007669"/>
    <property type="project" value="TreeGrafter"/>
</dbReference>
<keyword evidence="3" id="KW-0694">RNA-binding</keyword>
<evidence type="ECO:0000256" key="4">
    <source>
        <dbReference type="ARBA" id="ARBA00022980"/>
    </source>
</evidence>
<proteinExistence type="inferred from homology"/>
<dbReference type="InterPro" id="IPR009019">
    <property type="entry name" value="KH_sf_prok-type"/>
</dbReference>
<reference evidence="7" key="1">
    <citation type="submission" date="2023-09" db="UniProtKB">
        <authorList>
            <consortium name="Ensembl"/>
        </authorList>
    </citation>
    <scope>IDENTIFICATION</scope>
</reference>
<comment type="similarity">
    <text evidence="2">Belongs to the universal ribosomal protein uS3 family.</text>
</comment>
<protein>
    <recommendedName>
        <fullName evidence="6">KH type-2 domain-containing protein</fullName>
    </recommendedName>
</protein>
<dbReference type="Ensembl" id="ENSBMST00010014924.1">
    <property type="protein sequence ID" value="ENSBMSP00010013447.1"/>
    <property type="gene ID" value="ENSBMSG00010009836.1"/>
</dbReference>
<dbReference type="InterPro" id="IPR057258">
    <property type="entry name" value="Ribosomal_uS3"/>
</dbReference>
<dbReference type="Pfam" id="PF07650">
    <property type="entry name" value="KH_2"/>
    <property type="match status" value="1"/>
</dbReference>
<dbReference type="InterPro" id="IPR004044">
    <property type="entry name" value="KH_dom_type_2"/>
</dbReference>
<keyword evidence="4" id="KW-0689">Ribosomal protein</keyword>
<evidence type="ECO:0000256" key="1">
    <source>
        <dbReference type="ARBA" id="ARBA00004637"/>
    </source>
</evidence>
<dbReference type="GO" id="GO:2001235">
    <property type="term" value="P:positive regulation of apoptotic signaling pathway"/>
    <property type="evidence" value="ECO:0007669"/>
    <property type="project" value="TreeGrafter"/>
</dbReference>
<dbReference type="GO" id="GO:0003735">
    <property type="term" value="F:structural constituent of ribosome"/>
    <property type="evidence" value="ECO:0007669"/>
    <property type="project" value="TreeGrafter"/>
</dbReference>
<accession>A0A8C0CYK2</accession>
<organism evidence="7">
    <name type="scientific">Balaenoptera musculus</name>
    <name type="common">Blue whale</name>
    <dbReference type="NCBI Taxonomy" id="9771"/>
    <lineage>
        <taxon>Eukaryota</taxon>
        <taxon>Metazoa</taxon>
        <taxon>Chordata</taxon>
        <taxon>Craniata</taxon>
        <taxon>Vertebrata</taxon>
        <taxon>Euteleostomi</taxon>
        <taxon>Mammalia</taxon>
        <taxon>Eutheria</taxon>
        <taxon>Laurasiatheria</taxon>
        <taxon>Artiodactyla</taxon>
        <taxon>Whippomorpha</taxon>
        <taxon>Cetacea</taxon>
        <taxon>Mysticeti</taxon>
        <taxon>Balaenopteridae</taxon>
        <taxon>Balaenoptera</taxon>
    </lineage>
</organism>